<accession>A0A3N9XD93</accession>
<evidence type="ECO:0000256" key="1">
    <source>
        <dbReference type="SAM" id="MobiDB-lite"/>
    </source>
</evidence>
<name>A0A3N9XD93_9ACTN</name>
<evidence type="ECO:0000313" key="3">
    <source>
        <dbReference type="EMBL" id="RQX10889.1"/>
    </source>
</evidence>
<feature type="region of interest" description="Disordered" evidence="1">
    <location>
        <begin position="398"/>
        <end position="421"/>
    </location>
</feature>
<dbReference type="SUPFAM" id="SSF48452">
    <property type="entry name" value="TPR-like"/>
    <property type="match status" value="1"/>
</dbReference>
<dbReference type="CDD" id="cd00093">
    <property type="entry name" value="HTH_XRE"/>
    <property type="match status" value="1"/>
</dbReference>
<dbReference type="GO" id="GO:0003677">
    <property type="term" value="F:DNA binding"/>
    <property type="evidence" value="ECO:0007669"/>
    <property type="project" value="InterPro"/>
</dbReference>
<reference evidence="3 4" key="1">
    <citation type="submission" date="2018-05" db="EMBL/GenBank/DDBJ databases">
        <title>Micromonospora from Atacama Desert.</title>
        <authorList>
            <person name="Carro L."/>
            <person name="Goodfellow M."/>
            <person name="Klenk H.-P."/>
        </authorList>
    </citation>
    <scope>NUCLEOTIDE SEQUENCE [LARGE SCALE GENOMIC DNA]</scope>
    <source>
        <strain evidence="3 4">LB32</strain>
    </source>
</reference>
<dbReference type="InterPro" id="IPR011990">
    <property type="entry name" value="TPR-like_helical_dom_sf"/>
</dbReference>
<dbReference type="AlphaFoldDB" id="A0A3N9XD93"/>
<sequence>MSQRDLAGEKVTASYVSLLEAGSRVPTLDVVVHLANTLGVTVTDLLGQDIHPPSPGNRFEESLLLADRLMSDAADANDYLRAAETLQAAFDRARQQGNDLRALEIGVRLQQVLAVINRSADRVSLIQQILGLPGACASPDLRVVLSSDLAAALRQAGRLPEAVAAAQSALEAGLPPALRGGAEHVKLLGVLTSVLVELGEADRAETHVLEMLRVARSAGAPGLQGRAHWVATNAYSRMGRHDLARHHLTQAHRALAAPTMPLREWLRFCRSSAAVLLEAGDDLDEVEIWLTNAATSARMLGLPGERKRVEALHARMQLAKGELEECLQGVAEVLADSAGMSVVDLIRLRLVQAEALFRLDRRAEAEALYHSLASRAEEVGAQRLAADIWRRLESLPVGGPTQHHRMPSQLADPQPRPTVVS</sequence>
<protein>
    <recommendedName>
        <fullName evidence="2">HTH cro/C1-type domain-containing protein</fullName>
    </recommendedName>
</protein>
<organism evidence="3 4">
    <name type="scientific">Micromonospora arida</name>
    <dbReference type="NCBI Taxonomy" id="2203715"/>
    <lineage>
        <taxon>Bacteria</taxon>
        <taxon>Bacillati</taxon>
        <taxon>Actinomycetota</taxon>
        <taxon>Actinomycetes</taxon>
        <taxon>Micromonosporales</taxon>
        <taxon>Micromonosporaceae</taxon>
        <taxon>Micromonospora</taxon>
    </lineage>
</organism>
<feature type="domain" description="HTH cro/C1-type" evidence="2">
    <location>
        <begin position="11"/>
        <end position="45"/>
    </location>
</feature>
<dbReference type="PROSITE" id="PS50943">
    <property type="entry name" value="HTH_CROC1"/>
    <property type="match status" value="1"/>
</dbReference>
<evidence type="ECO:0000313" key="4">
    <source>
        <dbReference type="Proteomes" id="UP000266889"/>
    </source>
</evidence>
<keyword evidence="4" id="KW-1185">Reference proteome</keyword>
<dbReference type="OrthoDB" id="3380004at2"/>
<dbReference type="Proteomes" id="UP000266889">
    <property type="component" value="Unassembled WGS sequence"/>
</dbReference>
<dbReference type="Pfam" id="PF01381">
    <property type="entry name" value="HTH_3"/>
    <property type="match status" value="1"/>
</dbReference>
<dbReference type="SUPFAM" id="SSF47413">
    <property type="entry name" value="lambda repressor-like DNA-binding domains"/>
    <property type="match status" value="1"/>
</dbReference>
<dbReference type="Gene3D" id="1.10.260.40">
    <property type="entry name" value="lambda repressor-like DNA-binding domains"/>
    <property type="match status" value="1"/>
</dbReference>
<gene>
    <name evidence="3" type="ORF">DLJ58_10245</name>
</gene>
<comment type="caution">
    <text evidence="3">The sequence shown here is derived from an EMBL/GenBank/DDBJ whole genome shotgun (WGS) entry which is preliminary data.</text>
</comment>
<dbReference type="Gene3D" id="1.25.40.10">
    <property type="entry name" value="Tetratricopeptide repeat domain"/>
    <property type="match status" value="1"/>
</dbReference>
<dbReference type="InterPro" id="IPR001387">
    <property type="entry name" value="Cro/C1-type_HTH"/>
</dbReference>
<dbReference type="InterPro" id="IPR010982">
    <property type="entry name" value="Lambda_DNA-bd_dom_sf"/>
</dbReference>
<dbReference type="EMBL" id="QGSY01000148">
    <property type="protein sequence ID" value="RQX10889.1"/>
    <property type="molecule type" value="Genomic_DNA"/>
</dbReference>
<proteinExistence type="predicted"/>
<evidence type="ECO:0000259" key="2">
    <source>
        <dbReference type="PROSITE" id="PS50943"/>
    </source>
</evidence>